<keyword evidence="2" id="KW-1185">Reference proteome</keyword>
<dbReference type="EMBL" id="LJIJ01000352">
    <property type="protein sequence ID" value="ODM98464.1"/>
    <property type="molecule type" value="Genomic_DNA"/>
</dbReference>
<sequence length="254" mass="29257">VILHCGKSPLNLSGAVIRFWTECLKFEVVGWAMKESEVLDKDVEHLLAQRFRWHACLRRMRRKSKFKPLLNGEDPYVDLSYGSTQELLERMPKGQELNKGTGHERLMLTCKTEEMKVISGLVQTLGLLHGGKESKKSFQLVPGRLDLIGIVAHDPNGLEVCYYSDKEVRLLTFNQLDPNEHLRRRISAYKKKVSEKKRGSRGRFTLVLCVAGRSIEMTTHRISQDITLLKVFLKVRYQLQLSFKESTKKLFLIA</sequence>
<gene>
    <name evidence="1" type="ORF">Ocin01_08217</name>
</gene>
<reference evidence="1 2" key="1">
    <citation type="journal article" date="2016" name="Genome Biol. Evol.">
        <title>Gene Family Evolution Reflects Adaptation to Soil Environmental Stressors in the Genome of the Collembolan Orchesella cincta.</title>
        <authorList>
            <person name="Faddeeva-Vakhrusheva A."/>
            <person name="Derks M.F."/>
            <person name="Anvar S.Y."/>
            <person name="Agamennone V."/>
            <person name="Suring W."/>
            <person name="Smit S."/>
            <person name="van Straalen N.M."/>
            <person name="Roelofs D."/>
        </authorList>
    </citation>
    <scope>NUCLEOTIDE SEQUENCE [LARGE SCALE GENOMIC DNA]</scope>
    <source>
        <tissue evidence="1">Mixed pool</tissue>
    </source>
</reference>
<protein>
    <submittedName>
        <fullName evidence="1">Uncharacterized protein</fullName>
    </submittedName>
</protein>
<dbReference type="AlphaFoldDB" id="A0A1D2N074"/>
<organism evidence="1 2">
    <name type="scientific">Orchesella cincta</name>
    <name type="common">Springtail</name>
    <name type="synonym">Podura cincta</name>
    <dbReference type="NCBI Taxonomy" id="48709"/>
    <lineage>
        <taxon>Eukaryota</taxon>
        <taxon>Metazoa</taxon>
        <taxon>Ecdysozoa</taxon>
        <taxon>Arthropoda</taxon>
        <taxon>Hexapoda</taxon>
        <taxon>Collembola</taxon>
        <taxon>Entomobryomorpha</taxon>
        <taxon>Entomobryoidea</taxon>
        <taxon>Orchesellidae</taxon>
        <taxon>Orchesellinae</taxon>
        <taxon>Orchesella</taxon>
    </lineage>
</organism>
<dbReference type="Proteomes" id="UP000094527">
    <property type="component" value="Unassembled WGS sequence"/>
</dbReference>
<comment type="caution">
    <text evidence="1">The sequence shown here is derived from an EMBL/GenBank/DDBJ whole genome shotgun (WGS) entry which is preliminary data.</text>
</comment>
<evidence type="ECO:0000313" key="1">
    <source>
        <dbReference type="EMBL" id="ODM98464.1"/>
    </source>
</evidence>
<evidence type="ECO:0000313" key="2">
    <source>
        <dbReference type="Proteomes" id="UP000094527"/>
    </source>
</evidence>
<feature type="non-terminal residue" evidence="1">
    <location>
        <position position="1"/>
    </location>
</feature>
<proteinExistence type="predicted"/>
<name>A0A1D2N074_ORCCI</name>
<accession>A0A1D2N074</accession>